<dbReference type="WBParaSite" id="Hba_18820">
    <property type="protein sequence ID" value="Hba_18820"/>
    <property type="gene ID" value="Hba_18820"/>
</dbReference>
<evidence type="ECO:0000313" key="1">
    <source>
        <dbReference type="Proteomes" id="UP000095283"/>
    </source>
</evidence>
<dbReference type="AlphaFoldDB" id="A0A1I7XMU6"/>
<evidence type="ECO:0000313" key="2">
    <source>
        <dbReference type="WBParaSite" id="Hba_18820"/>
    </source>
</evidence>
<name>A0A1I7XMU6_HETBA</name>
<accession>A0A1I7XMU6</accession>
<proteinExistence type="predicted"/>
<organism evidence="1 2">
    <name type="scientific">Heterorhabditis bacteriophora</name>
    <name type="common">Entomopathogenic nematode worm</name>
    <dbReference type="NCBI Taxonomy" id="37862"/>
    <lineage>
        <taxon>Eukaryota</taxon>
        <taxon>Metazoa</taxon>
        <taxon>Ecdysozoa</taxon>
        <taxon>Nematoda</taxon>
        <taxon>Chromadorea</taxon>
        <taxon>Rhabditida</taxon>
        <taxon>Rhabditina</taxon>
        <taxon>Rhabditomorpha</taxon>
        <taxon>Strongyloidea</taxon>
        <taxon>Heterorhabditidae</taxon>
        <taxon>Heterorhabditis</taxon>
    </lineage>
</organism>
<protein>
    <submittedName>
        <fullName evidence="2">DDE_Tnp_ISL3 domain-containing protein</fullName>
    </submittedName>
</protein>
<keyword evidence="1" id="KW-1185">Reference proteome</keyword>
<dbReference type="Proteomes" id="UP000095283">
    <property type="component" value="Unplaced"/>
</dbReference>
<sequence length="59" mass="6737">MLRTIIPDVLLKGIEAWKKIKADAITPYQKQFSNNSQLAWARKAAIRKQRNVDEEGGIL</sequence>
<reference evidence="2" key="1">
    <citation type="submission" date="2016-11" db="UniProtKB">
        <authorList>
            <consortium name="WormBaseParasite"/>
        </authorList>
    </citation>
    <scope>IDENTIFICATION</scope>
</reference>